<sequence>MATKLFQRMQKSTTNVLLVLALLVEVHSSASSALSTDSCVSTGLQNLGNTCYLNSQLQCAYHIPKVRDLILTPLKSDSDVSNDRKGNDSGSGESVPAGRSMPFQESPSLQGTRLVFQDMLQASRKQTGPVAPRILCKVLGIPVYEQQDSQEFWKLLLPTFKLPELMDLYQGAFEDYIVALDGTGRERRLEEPFLDLSLDVTSGSVEESLRQLFGEPELLSTAEGNGWRPEKGAEKVDAHKGSLLRTQGLPSILQLHLKRFNYDWNTDTTSKLNDPFRFPLELNLSDVCKDGAYSERSQCVYDLQSVLIHMGEYSSGHYYVYVRPNVRKSEWCRFNDEVLTTGLTFEEVCADAYGGRTASKSITKRGPLTFLWRAFQSGERYGFGGRTSNAYVVQYVRRTDIPRLYNEG</sequence>
<comment type="catalytic activity">
    <reaction evidence="1">
        <text>Thiol-dependent hydrolysis of ester, thioester, amide, peptide and isopeptide bonds formed by the C-terminal Gly of ubiquitin (a 76-residue protein attached to proteins as an intracellular targeting signal).</text>
        <dbReference type="EC" id="3.4.19.12"/>
    </reaction>
</comment>
<feature type="signal peptide" evidence="3">
    <location>
        <begin position="1"/>
        <end position="31"/>
    </location>
</feature>
<keyword evidence="1" id="KW-0833">Ubl conjugation pathway</keyword>
<dbReference type="Pfam" id="PF00443">
    <property type="entry name" value="UCH"/>
    <property type="match status" value="1"/>
</dbReference>
<evidence type="ECO:0000256" key="3">
    <source>
        <dbReference type="SAM" id="SignalP"/>
    </source>
</evidence>
<keyword evidence="1" id="KW-0378">Hydrolase</keyword>
<keyword evidence="1" id="KW-0788">Thiol protease</keyword>
<dbReference type="InterPro" id="IPR001394">
    <property type="entry name" value="Peptidase_C19_UCH"/>
</dbReference>
<feature type="compositionally biased region" description="Basic and acidic residues" evidence="2">
    <location>
        <begin position="77"/>
        <end position="87"/>
    </location>
</feature>
<reference evidence="5" key="1">
    <citation type="journal article" date="2010" name="Mol. Microbiol.">
        <title>New mechanistic insights into pre-protein transport across the second outermost plastid membrane of diatoms.</title>
        <authorList>
            <person name="Hempel F."/>
            <person name="Felsner G."/>
            <person name="Maier U.G."/>
        </authorList>
    </citation>
    <scope>NUCLEOTIDE SEQUENCE</scope>
</reference>
<organism evidence="5">
    <name type="scientific">Phaeodactylum tricornutum</name>
    <name type="common">Diatom</name>
    <dbReference type="NCBI Taxonomy" id="2850"/>
    <lineage>
        <taxon>Eukaryota</taxon>
        <taxon>Sar</taxon>
        <taxon>Stramenopiles</taxon>
        <taxon>Ochrophyta</taxon>
        <taxon>Bacillariophyta</taxon>
        <taxon>Bacillariophyceae</taxon>
        <taxon>Bacillariophycidae</taxon>
        <taxon>Naviculales</taxon>
        <taxon>Phaeodactylaceae</taxon>
        <taxon>Phaeodactylum</taxon>
    </lineage>
</organism>
<dbReference type="SUPFAM" id="SSF54001">
    <property type="entry name" value="Cysteine proteinases"/>
    <property type="match status" value="1"/>
</dbReference>
<dbReference type="GO" id="GO:0005634">
    <property type="term" value="C:nucleus"/>
    <property type="evidence" value="ECO:0007669"/>
    <property type="project" value="TreeGrafter"/>
</dbReference>
<name>E2E6S2_PHATR</name>
<dbReference type="GO" id="GO:0016579">
    <property type="term" value="P:protein deubiquitination"/>
    <property type="evidence" value="ECO:0007669"/>
    <property type="project" value="InterPro"/>
</dbReference>
<comment type="similarity">
    <text evidence="1">Belongs to the peptidase C19 family.</text>
</comment>
<dbReference type="GO" id="GO:0006508">
    <property type="term" value="P:proteolysis"/>
    <property type="evidence" value="ECO:0007669"/>
    <property type="project" value="UniProtKB-KW"/>
</dbReference>
<dbReference type="InterPro" id="IPR050164">
    <property type="entry name" value="Peptidase_C19"/>
</dbReference>
<dbReference type="InterPro" id="IPR018200">
    <property type="entry name" value="USP_CS"/>
</dbReference>
<feature type="domain" description="USP" evidence="4">
    <location>
        <begin position="42"/>
        <end position="360"/>
    </location>
</feature>
<dbReference type="HOGENOM" id="CLU_734598_0_0_1"/>
<dbReference type="PROSITE" id="PS00972">
    <property type="entry name" value="USP_1"/>
    <property type="match status" value="1"/>
</dbReference>
<dbReference type="PROSITE" id="PS50235">
    <property type="entry name" value="USP_3"/>
    <property type="match status" value="1"/>
</dbReference>
<dbReference type="EMBL" id="GU474203">
    <property type="protein sequence ID" value="ADK55599.1"/>
    <property type="molecule type" value="mRNA"/>
</dbReference>
<evidence type="ECO:0000256" key="1">
    <source>
        <dbReference type="RuleBase" id="RU366025"/>
    </source>
</evidence>
<keyword evidence="1" id="KW-0645">Protease</keyword>
<protein>
    <recommendedName>
        <fullName evidence="1">Ubiquitin carboxyl-terminal hydrolase</fullName>
        <ecNumber evidence="1">3.4.19.12</ecNumber>
    </recommendedName>
</protein>
<dbReference type="Gene3D" id="3.90.70.10">
    <property type="entry name" value="Cysteine proteinases"/>
    <property type="match status" value="1"/>
</dbReference>
<feature type="region of interest" description="Disordered" evidence="2">
    <location>
        <begin position="77"/>
        <end position="108"/>
    </location>
</feature>
<dbReference type="GO" id="GO:0004843">
    <property type="term" value="F:cysteine-type deubiquitinase activity"/>
    <property type="evidence" value="ECO:0007669"/>
    <property type="project" value="UniProtKB-UniRule"/>
</dbReference>
<dbReference type="PROSITE" id="PS00973">
    <property type="entry name" value="USP_2"/>
    <property type="match status" value="1"/>
</dbReference>
<dbReference type="GO" id="GO:0005829">
    <property type="term" value="C:cytosol"/>
    <property type="evidence" value="ECO:0007669"/>
    <property type="project" value="TreeGrafter"/>
</dbReference>
<dbReference type="PANTHER" id="PTHR24006">
    <property type="entry name" value="UBIQUITIN CARBOXYL-TERMINAL HYDROLASE"/>
    <property type="match status" value="1"/>
</dbReference>
<dbReference type="EC" id="3.4.19.12" evidence="1"/>
<evidence type="ECO:0000259" key="4">
    <source>
        <dbReference type="PROSITE" id="PS50235"/>
    </source>
</evidence>
<dbReference type="InterPro" id="IPR038765">
    <property type="entry name" value="Papain-like_cys_pep_sf"/>
</dbReference>
<keyword evidence="3" id="KW-0732">Signal</keyword>
<dbReference type="AlphaFoldDB" id="E2E6S2"/>
<evidence type="ECO:0000313" key="5">
    <source>
        <dbReference type="EMBL" id="ADK55599.1"/>
    </source>
</evidence>
<proteinExistence type="evidence at transcript level"/>
<accession>E2E6S2</accession>
<feature type="chain" id="PRO_5003159004" description="Ubiquitin carboxyl-terminal hydrolase" evidence="3">
    <location>
        <begin position="32"/>
        <end position="408"/>
    </location>
</feature>
<evidence type="ECO:0000256" key="2">
    <source>
        <dbReference type="SAM" id="MobiDB-lite"/>
    </source>
</evidence>
<dbReference type="InterPro" id="IPR028889">
    <property type="entry name" value="USP"/>
</dbReference>